<dbReference type="CDD" id="cd06445">
    <property type="entry name" value="ATase"/>
    <property type="match status" value="1"/>
</dbReference>
<name>A0A6J6HLY7_9ZZZZ</name>
<evidence type="ECO:0000313" key="12">
    <source>
        <dbReference type="EMBL" id="CAB4612345.1"/>
    </source>
</evidence>
<evidence type="ECO:0000256" key="4">
    <source>
        <dbReference type="ARBA" id="ARBA00022490"/>
    </source>
</evidence>
<dbReference type="AlphaFoldDB" id="A0A6J6HLY7"/>
<evidence type="ECO:0000259" key="10">
    <source>
        <dbReference type="Pfam" id="PF01035"/>
    </source>
</evidence>
<dbReference type="EC" id="2.1.1.63" evidence="3"/>
<dbReference type="SUPFAM" id="SSF46767">
    <property type="entry name" value="Methylated DNA-protein cysteine methyltransferase, C-terminal domain"/>
    <property type="match status" value="1"/>
</dbReference>
<dbReference type="EMBL" id="CAEZUX010000040">
    <property type="protein sequence ID" value="CAB4612345.1"/>
    <property type="molecule type" value="Genomic_DNA"/>
</dbReference>
<gene>
    <name evidence="12" type="ORF">UFOPK1874_00516</name>
</gene>
<dbReference type="FunFam" id="1.10.10.10:FF:000214">
    <property type="entry name" value="Methylated-DNA--protein-cysteine methyltransferase"/>
    <property type="match status" value="1"/>
</dbReference>
<dbReference type="PROSITE" id="PS00374">
    <property type="entry name" value="MGMT"/>
    <property type="match status" value="1"/>
</dbReference>
<dbReference type="GO" id="GO:0006281">
    <property type="term" value="P:DNA repair"/>
    <property type="evidence" value="ECO:0007669"/>
    <property type="project" value="UniProtKB-KW"/>
</dbReference>
<evidence type="ECO:0000256" key="9">
    <source>
        <dbReference type="ARBA" id="ARBA00049348"/>
    </source>
</evidence>
<dbReference type="HAMAP" id="MF_00772">
    <property type="entry name" value="OGT"/>
    <property type="match status" value="1"/>
</dbReference>
<evidence type="ECO:0000256" key="8">
    <source>
        <dbReference type="ARBA" id="ARBA00023204"/>
    </source>
</evidence>
<evidence type="ECO:0000256" key="5">
    <source>
        <dbReference type="ARBA" id="ARBA00022603"/>
    </source>
</evidence>
<accession>A0A6J6HLY7</accession>
<keyword evidence="7" id="KW-0227">DNA damage</keyword>
<protein>
    <recommendedName>
        <fullName evidence="3">methylated-DNA--[protein]-cysteine S-methyltransferase</fullName>
        <ecNumber evidence="3">2.1.1.63</ecNumber>
    </recommendedName>
</protein>
<dbReference type="PANTHER" id="PTHR10815:SF5">
    <property type="entry name" value="METHYLATED-DNA--PROTEIN-CYSTEINE METHYLTRANSFERASE"/>
    <property type="match status" value="1"/>
</dbReference>
<dbReference type="InterPro" id="IPR008332">
    <property type="entry name" value="MethylG_MeTrfase_N"/>
</dbReference>
<dbReference type="SUPFAM" id="SSF53155">
    <property type="entry name" value="Methylated DNA-protein cysteine methyltransferase domain"/>
    <property type="match status" value="1"/>
</dbReference>
<sequence length="170" mass="18138">MTAETVTFSRGTLQAPFGMLTVVASDRGVRYITFEEDAHPKSYVGMDVRDDSKHPVVDAALTQLREYLAGSRTSFDVALDLVGTEFQVDAWNALAKIPYGGTVSYAQQAASIGRPKATRAIGSANGRNPVVIVLPCHRVVGADGSLTGFGGGLHVKSWLLDLEKQKSAQA</sequence>
<dbReference type="InterPro" id="IPR014048">
    <property type="entry name" value="MethylDNA_cys_MeTrfase_DNA-bd"/>
</dbReference>
<evidence type="ECO:0000256" key="7">
    <source>
        <dbReference type="ARBA" id="ARBA00022763"/>
    </source>
</evidence>
<dbReference type="InterPro" id="IPR036388">
    <property type="entry name" value="WH-like_DNA-bd_sf"/>
</dbReference>
<keyword evidence="4" id="KW-0963">Cytoplasm</keyword>
<comment type="catalytic activity">
    <reaction evidence="9">
        <text>a 6-O-methyl-2'-deoxyguanosine in DNA + L-cysteinyl-[protein] = S-methyl-L-cysteinyl-[protein] + a 2'-deoxyguanosine in DNA</text>
        <dbReference type="Rhea" id="RHEA:24000"/>
        <dbReference type="Rhea" id="RHEA-COMP:10131"/>
        <dbReference type="Rhea" id="RHEA-COMP:10132"/>
        <dbReference type="Rhea" id="RHEA-COMP:11367"/>
        <dbReference type="Rhea" id="RHEA-COMP:11368"/>
        <dbReference type="ChEBI" id="CHEBI:29950"/>
        <dbReference type="ChEBI" id="CHEBI:82612"/>
        <dbReference type="ChEBI" id="CHEBI:85445"/>
        <dbReference type="ChEBI" id="CHEBI:85448"/>
        <dbReference type="EC" id="2.1.1.63"/>
    </reaction>
</comment>
<comment type="catalytic activity">
    <reaction evidence="1">
        <text>a 4-O-methyl-thymidine in DNA + L-cysteinyl-[protein] = a thymidine in DNA + S-methyl-L-cysteinyl-[protein]</text>
        <dbReference type="Rhea" id="RHEA:53428"/>
        <dbReference type="Rhea" id="RHEA-COMP:10131"/>
        <dbReference type="Rhea" id="RHEA-COMP:10132"/>
        <dbReference type="Rhea" id="RHEA-COMP:13555"/>
        <dbReference type="Rhea" id="RHEA-COMP:13556"/>
        <dbReference type="ChEBI" id="CHEBI:29950"/>
        <dbReference type="ChEBI" id="CHEBI:82612"/>
        <dbReference type="ChEBI" id="CHEBI:137386"/>
        <dbReference type="ChEBI" id="CHEBI:137387"/>
        <dbReference type="EC" id="2.1.1.63"/>
    </reaction>
</comment>
<feature type="domain" description="Methylated-DNA-[protein]-cysteine S-methyltransferase DNA binding" evidence="10">
    <location>
        <begin position="85"/>
        <end position="164"/>
    </location>
</feature>
<comment type="similarity">
    <text evidence="2">Belongs to the MGMT family.</text>
</comment>
<keyword evidence="5" id="KW-0489">Methyltransferase</keyword>
<dbReference type="Gene3D" id="3.30.160.70">
    <property type="entry name" value="Methylated DNA-protein cysteine methyltransferase domain"/>
    <property type="match status" value="1"/>
</dbReference>
<evidence type="ECO:0000256" key="6">
    <source>
        <dbReference type="ARBA" id="ARBA00022679"/>
    </source>
</evidence>
<dbReference type="InterPro" id="IPR001497">
    <property type="entry name" value="MethylDNA_cys_MeTrfase_AS"/>
</dbReference>
<dbReference type="GO" id="GO:0032259">
    <property type="term" value="P:methylation"/>
    <property type="evidence" value="ECO:0007669"/>
    <property type="project" value="UniProtKB-KW"/>
</dbReference>
<dbReference type="Pfam" id="PF01035">
    <property type="entry name" value="DNA_binding_1"/>
    <property type="match status" value="1"/>
</dbReference>
<dbReference type="NCBIfam" id="TIGR00589">
    <property type="entry name" value="ogt"/>
    <property type="match status" value="1"/>
</dbReference>
<proteinExistence type="inferred from homology"/>
<evidence type="ECO:0000256" key="1">
    <source>
        <dbReference type="ARBA" id="ARBA00001286"/>
    </source>
</evidence>
<feature type="domain" description="Methylguanine DNA methyltransferase ribonuclease-like" evidence="11">
    <location>
        <begin position="11"/>
        <end position="81"/>
    </location>
</feature>
<evidence type="ECO:0000259" key="11">
    <source>
        <dbReference type="Pfam" id="PF02870"/>
    </source>
</evidence>
<dbReference type="InterPro" id="IPR023546">
    <property type="entry name" value="MGMT"/>
</dbReference>
<dbReference type="GO" id="GO:0003908">
    <property type="term" value="F:methylated-DNA-[protein]-cysteine S-methyltransferase activity"/>
    <property type="evidence" value="ECO:0007669"/>
    <property type="project" value="UniProtKB-EC"/>
</dbReference>
<dbReference type="PANTHER" id="PTHR10815">
    <property type="entry name" value="METHYLATED-DNA--PROTEIN-CYSTEINE METHYLTRANSFERASE"/>
    <property type="match status" value="1"/>
</dbReference>
<dbReference type="Pfam" id="PF02870">
    <property type="entry name" value="Methyltransf_1N"/>
    <property type="match status" value="1"/>
</dbReference>
<evidence type="ECO:0000256" key="2">
    <source>
        <dbReference type="ARBA" id="ARBA00008711"/>
    </source>
</evidence>
<evidence type="ECO:0000256" key="3">
    <source>
        <dbReference type="ARBA" id="ARBA00011918"/>
    </source>
</evidence>
<dbReference type="Gene3D" id="1.10.10.10">
    <property type="entry name" value="Winged helix-like DNA-binding domain superfamily/Winged helix DNA-binding domain"/>
    <property type="match status" value="1"/>
</dbReference>
<keyword evidence="6" id="KW-0808">Transferase</keyword>
<dbReference type="InterPro" id="IPR036631">
    <property type="entry name" value="MGMT_N_sf"/>
</dbReference>
<reference evidence="12" key="1">
    <citation type="submission" date="2020-05" db="EMBL/GenBank/DDBJ databases">
        <authorList>
            <person name="Chiriac C."/>
            <person name="Salcher M."/>
            <person name="Ghai R."/>
            <person name="Kavagutti S V."/>
        </authorList>
    </citation>
    <scope>NUCLEOTIDE SEQUENCE</scope>
</reference>
<dbReference type="InterPro" id="IPR036217">
    <property type="entry name" value="MethylDNA_cys_MeTrfase_DNAb"/>
</dbReference>
<organism evidence="12">
    <name type="scientific">freshwater metagenome</name>
    <dbReference type="NCBI Taxonomy" id="449393"/>
    <lineage>
        <taxon>unclassified sequences</taxon>
        <taxon>metagenomes</taxon>
        <taxon>ecological metagenomes</taxon>
    </lineage>
</organism>
<keyword evidence="8" id="KW-0234">DNA repair</keyword>